<gene>
    <name evidence="2" type="ORF">ASZ90_011333</name>
</gene>
<dbReference type="GO" id="GO:0004452">
    <property type="term" value="F:isopentenyl-diphosphate delta-isomerase activity"/>
    <property type="evidence" value="ECO:0007669"/>
    <property type="project" value="UniProtKB-EC"/>
</dbReference>
<name>A0A0W8FDN1_9ZZZZ</name>
<comment type="caution">
    <text evidence="2">The sequence shown here is derived from an EMBL/GenBank/DDBJ whole genome shotgun (WGS) entry which is preliminary data.</text>
</comment>
<dbReference type="InterPro" id="IPR019195">
    <property type="entry name" value="ABC_ATPase_put"/>
</dbReference>
<dbReference type="PANTHER" id="PTHR38149">
    <property type="entry name" value="ATPASE"/>
    <property type="match status" value="1"/>
</dbReference>
<dbReference type="EMBL" id="LNQE01001344">
    <property type="protein sequence ID" value="KUG18954.1"/>
    <property type="molecule type" value="Genomic_DNA"/>
</dbReference>
<accession>A0A0W8FDN1</accession>
<dbReference type="PANTHER" id="PTHR38149:SF1">
    <property type="entry name" value="ATPASE"/>
    <property type="match status" value="1"/>
</dbReference>
<keyword evidence="2" id="KW-0413">Isomerase</keyword>
<protein>
    <submittedName>
        <fullName evidence="2">Isopentenyl-diphosphate delta-isomerase</fullName>
        <ecNumber evidence="2">5.3.3.2</ecNumber>
    </submittedName>
</protein>
<feature type="domain" description="ATPase of the ABC class C-terminal" evidence="1">
    <location>
        <begin position="190"/>
        <end position="446"/>
    </location>
</feature>
<sequence length="469" mass="50553">MDGNRGEHGMADERWSRYFRSIIADLGSSRVRIDGRGIREPVNTYLVRSLDGTALRFCMPILLNRHLPEPVRRDPAGADGAIGVLIEAIKSGTRTDRALGPIAGAGTRFPRHCGKNIEPVTLIASPGAIGTDLWRPDHENRLTDQGIRLLARGGVPYPGPPSPGTIRAITEDLQALLEGIEKAARSVPDDRLVAAWELSIDQKALRSRLPELGLVSFIGDGVRPARRFTDFRCHHRIAGPKEGVNIPFRCPKELDPIEVEVQGSGRIVTGLGLRRREIFAITGSNAQGKSTLLEGVVAGQDDHAAGDGREYLVSVRGIARAEAGGRYLAGADVSLFFRSLPPGLAGEPEYIYGQGSGSLVMAHEIQTALRKGAPLLIFDEDRAATNLLIPSCLHTGEVTPLSTLVATRREAFGETALLFAASSLDILTAGADRILLLDRHEAGAITPGEFRKRLVRYLQEVGDHLNAGG</sequence>
<dbReference type="InterPro" id="IPR027417">
    <property type="entry name" value="P-loop_NTPase"/>
</dbReference>
<dbReference type="EC" id="5.3.3.2" evidence="2"/>
<organism evidence="2">
    <name type="scientific">hydrocarbon metagenome</name>
    <dbReference type="NCBI Taxonomy" id="938273"/>
    <lineage>
        <taxon>unclassified sequences</taxon>
        <taxon>metagenomes</taxon>
        <taxon>ecological metagenomes</taxon>
    </lineage>
</organism>
<dbReference type="AlphaFoldDB" id="A0A0W8FDN1"/>
<reference evidence="2" key="1">
    <citation type="journal article" date="2015" name="Proc. Natl. Acad. Sci. U.S.A.">
        <title>Networks of energetic and metabolic interactions define dynamics in microbial communities.</title>
        <authorList>
            <person name="Embree M."/>
            <person name="Liu J.K."/>
            <person name="Al-Bassam M.M."/>
            <person name="Zengler K."/>
        </authorList>
    </citation>
    <scope>NUCLEOTIDE SEQUENCE</scope>
</reference>
<evidence type="ECO:0000259" key="1">
    <source>
        <dbReference type="Pfam" id="PF09818"/>
    </source>
</evidence>
<dbReference type="InterPro" id="IPR046834">
    <property type="entry name" value="ABC_ATPase_C"/>
</dbReference>
<proteinExistence type="predicted"/>
<dbReference type="SUPFAM" id="SSF52540">
    <property type="entry name" value="P-loop containing nucleoside triphosphate hydrolases"/>
    <property type="match status" value="1"/>
</dbReference>
<evidence type="ECO:0000313" key="2">
    <source>
        <dbReference type="EMBL" id="KUG18954.1"/>
    </source>
</evidence>
<dbReference type="Pfam" id="PF09818">
    <property type="entry name" value="ABC_ATPase"/>
    <property type="match status" value="1"/>
</dbReference>
<dbReference type="Gene3D" id="3.40.50.300">
    <property type="entry name" value="P-loop containing nucleotide triphosphate hydrolases"/>
    <property type="match status" value="1"/>
</dbReference>